<organism evidence="1 2">
    <name type="scientific">Neorhodopirellula lusitana</name>
    <dbReference type="NCBI Taxonomy" id="445327"/>
    <lineage>
        <taxon>Bacteria</taxon>
        <taxon>Pseudomonadati</taxon>
        <taxon>Planctomycetota</taxon>
        <taxon>Planctomycetia</taxon>
        <taxon>Pirellulales</taxon>
        <taxon>Pirellulaceae</taxon>
        <taxon>Neorhodopirellula</taxon>
    </lineage>
</organism>
<keyword evidence="2" id="KW-1185">Reference proteome</keyword>
<accession>A0ABY1QNY8</accession>
<sequence>MKLLKTQQVEKVTVAGQSPTTEIERIQQTKILKSPNLTTTRTKNTEKARFNSIHAASFETPT</sequence>
<reference evidence="1 2" key="1">
    <citation type="submission" date="2017-05" db="EMBL/GenBank/DDBJ databases">
        <authorList>
            <person name="Varghese N."/>
            <person name="Submissions S."/>
        </authorList>
    </citation>
    <scope>NUCLEOTIDE SEQUENCE [LARGE SCALE GENOMIC DNA]</scope>
    <source>
        <strain evidence="1 2">DSM 25457</strain>
    </source>
</reference>
<evidence type="ECO:0000313" key="1">
    <source>
        <dbReference type="EMBL" id="SMP74780.1"/>
    </source>
</evidence>
<protein>
    <submittedName>
        <fullName evidence="1">Uncharacterized protein</fullName>
    </submittedName>
</protein>
<comment type="caution">
    <text evidence="1">The sequence shown here is derived from an EMBL/GenBank/DDBJ whole genome shotgun (WGS) entry which is preliminary data.</text>
</comment>
<dbReference type="Proteomes" id="UP001158067">
    <property type="component" value="Unassembled WGS sequence"/>
</dbReference>
<evidence type="ECO:0000313" key="2">
    <source>
        <dbReference type="Proteomes" id="UP001158067"/>
    </source>
</evidence>
<dbReference type="EMBL" id="FXUG01000018">
    <property type="protein sequence ID" value="SMP74780.1"/>
    <property type="molecule type" value="Genomic_DNA"/>
</dbReference>
<name>A0ABY1QNY8_9BACT</name>
<proteinExistence type="predicted"/>
<gene>
    <name evidence="1" type="ORF">SAMN06265222_11835</name>
</gene>